<evidence type="ECO:0000313" key="2">
    <source>
        <dbReference type="EMBL" id="KKL25099.1"/>
    </source>
</evidence>
<organism evidence="2">
    <name type="scientific">marine sediment metagenome</name>
    <dbReference type="NCBI Taxonomy" id="412755"/>
    <lineage>
        <taxon>unclassified sequences</taxon>
        <taxon>metagenomes</taxon>
        <taxon>ecological metagenomes</taxon>
    </lineage>
</organism>
<feature type="region of interest" description="Disordered" evidence="1">
    <location>
        <begin position="1"/>
        <end position="48"/>
    </location>
</feature>
<dbReference type="AlphaFoldDB" id="A0A0F9BSZ3"/>
<proteinExistence type="predicted"/>
<protein>
    <submittedName>
        <fullName evidence="2">Uncharacterized protein</fullName>
    </submittedName>
</protein>
<sequence length="165" mass="18463">MVDPTNTDDSENGKKEDPKKDKGGRPRKKPPKVAVQDLSPRPDPFFVHNADENKVYHHAAEDPLRVRQMQQMGYEVVTGDEVLGTPLALVSKAMSGPLNNPGHILMSTSRENRERLDAQKDARLERHAQDVKDKTDAVAALIERAGLAGKKHRNRGELKDDNWTI</sequence>
<evidence type="ECO:0000256" key="1">
    <source>
        <dbReference type="SAM" id="MobiDB-lite"/>
    </source>
</evidence>
<dbReference type="EMBL" id="LAZR01036341">
    <property type="protein sequence ID" value="KKL25099.1"/>
    <property type="molecule type" value="Genomic_DNA"/>
</dbReference>
<name>A0A0F9BSZ3_9ZZZZ</name>
<gene>
    <name evidence="2" type="ORF">LCGC14_2408720</name>
</gene>
<feature type="compositionally biased region" description="Basic and acidic residues" evidence="1">
    <location>
        <begin position="11"/>
        <end position="24"/>
    </location>
</feature>
<accession>A0A0F9BSZ3</accession>
<reference evidence="2" key="1">
    <citation type="journal article" date="2015" name="Nature">
        <title>Complex archaea that bridge the gap between prokaryotes and eukaryotes.</title>
        <authorList>
            <person name="Spang A."/>
            <person name="Saw J.H."/>
            <person name="Jorgensen S.L."/>
            <person name="Zaremba-Niedzwiedzka K."/>
            <person name="Martijn J."/>
            <person name="Lind A.E."/>
            <person name="van Eijk R."/>
            <person name="Schleper C."/>
            <person name="Guy L."/>
            <person name="Ettema T.J."/>
        </authorList>
    </citation>
    <scope>NUCLEOTIDE SEQUENCE</scope>
</reference>
<comment type="caution">
    <text evidence="2">The sequence shown here is derived from an EMBL/GenBank/DDBJ whole genome shotgun (WGS) entry which is preliminary data.</text>
</comment>
<feature type="compositionally biased region" description="Acidic residues" evidence="1">
    <location>
        <begin position="1"/>
        <end position="10"/>
    </location>
</feature>